<feature type="compositionally biased region" description="Low complexity" evidence="1">
    <location>
        <begin position="152"/>
        <end position="170"/>
    </location>
</feature>
<organism evidence="3 4">
    <name type="scientific">Thermothielavioides terrestris</name>
    <dbReference type="NCBI Taxonomy" id="2587410"/>
    <lineage>
        <taxon>Eukaryota</taxon>
        <taxon>Fungi</taxon>
        <taxon>Dikarya</taxon>
        <taxon>Ascomycota</taxon>
        <taxon>Pezizomycotina</taxon>
        <taxon>Sordariomycetes</taxon>
        <taxon>Sordariomycetidae</taxon>
        <taxon>Sordariales</taxon>
        <taxon>Chaetomiaceae</taxon>
        <taxon>Thermothielavioides</taxon>
    </lineage>
</organism>
<dbReference type="AlphaFoldDB" id="A0A446BYL7"/>
<dbReference type="SMART" id="SM00355">
    <property type="entry name" value="ZnF_C2H2"/>
    <property type="match status" value="2"/>
</dbReference>
<protein>
    <submittedName>
        <fullName evidence="3">F65721b8-3178-4fee-ab56-862a58cfbcc9</fullName>
    </submittedName>
</protein>
<gene>
    <name evidence="3" type="ORF">TT172_LOCUS10016</name>
</gene>
<feature type="region of interest" description="Disordered" evidence="1">
    <location>
        <begin position="122"/>
        <end position="205"/>
    </location>
</feature>
<accession>A0A446BYL7</accession>
<dbReference type="InterPro" id="IPR013087">
    <property type="entry name" value="Znf_C2H2_type"/>
</dbReference>
<dbReference type="PROSITE" id="PS00028">
    <property type="entry name" value="ZINC_FINGER_C2H2_1"/>
    <property type="match status" value="1"/>
</dbReference>
<evidence type="ECO:0000313" key="3">
    <source>
        <dbReference type="EMBL" id="SPQ27597.1"/>
    </source>
</evidence>
<proteinExistence type="predicted"/>
<evidence type="ECO:0000256" key="1">
    <source>
        <dbReference type="SAM" id="MobiDB-lite"/>
    </source>
</evidence>
<reference evidence="3 4" key="1">
    <citation type="submission" date="2018-04" db="EMBL/GenBank/DDBJ databases">
        <authorList>
            <person name="Huttner S."/>
            <person name="Dainat J."/>
        </authorList>
    </citation>
    <scope>NUCLEOTIDE SEQUENCE [LARGE SCALE GENOMIC DNA]</scope>
</reference>
<dbReference type="EMBL" id="OUUZ01000019">
    <property type="protein sequence ID" value="SPQ27597.1"/>
    <property type="molecule type" value="Genomic_DNA"/>
</dbReference>
<feature type="region of interest" description="Disordered" evidence="1">
    <location>
        <begin position="1"/>
        <end position="37"/>
    </location>
</feature>
<evidence type="ECO:0000313" key="4">
    <source>
        <dbReference type="Proteomes" id="UP000289323"/>
    </source>
</evidence>
<sequence>MKAGLPPGSSTPRPKPKKPTSELKPRKRPGRKPAPSARQIYLQLNPHFIRFRCEWQDCPAELQNLETLRKHILVVHGPPAQQLTCKWATCVSPPLPTRDAFAAHVETAHLCPFLWHAGDGPRNSTPSPSFPLHPRRPASNNLRHHPRQQTDSSNSTSNNNNNNNNSNNTNDADDPLPAYLFDAAGNQVTPSVRDQQTETDEDRRRRAARIARALAQRDRNAPDEPEYTARELEDMAAAAAAKRAAQRMFREYADRVRRGGEGWEGWRGLLG</sequence>
<feature type="domain" description="C2H2-type" evidence="2">
    <location>
        <begin position="53"/>
        <end position="76"/>
    </location>
</feature>
<name>A0A446BYL7_9PEZI</name>
<evidence type="ECO:0000259" key="2">
    <source>
        <dbReference type="PROSITE" id="PS00028"/>
    </source>
</evidence>
<feature type="compositionally biased region" description="Low complexity" evidence="1">
    <location>
        <begin position="1"/>
        <end position="12"/>
    </location>
</feature>
<dbReference type="Proteomes" id="UP000289323">
    <property type="component" value="Unassembled WGS sequence"/>
</dbReference>